<feature type="compositionally biased region" description="Polar residues" evidence="1">
    <location>
        <begin position="1"/>
        <end position="11"/>
    </location>
</feature>
<dbReference type="AlphaFoldDB" id="A0AAU6W9U8"/>
<dbReference type="PANTHER" id="PTHR10151">
    <property type="entry name" value="ECTONUCLEOTIDE PYROPHOSPHATASE/PHOSPHODIESTERASE"/>
    <property type="match status" value="1"/>
</dbReference>
<dbReference type="KEGG" id="gey:QMQ05_09940"/>
<feature type="region of interest" description="Disordered" evidence="1">
    <location>
        <begin position="1"/>
        <end position="21"/>
    </location>
</feature>
<organism evidence="2 3">
    <name type="scientific">Glutamicibacter ectropisis</name>
    <dbReference type="NCBI Taxonomy" id="3046593"/>
    <lineage>
        <taxon>Bacteria</taxon>
        <taxon>Bacillati</taxon>
        <taxon>Actinomycetota</taxon>
        <taxon>Actinomycetes</taxon>
        <taxon>Micrococcales</taxon>
        <taxon>Micrococcaceae</taxon>
        <taxon>Glutamicibacter</taxon>
    </lineage>
</organism>
<dbReference type="Proteomes" id="UP001486888">
    <property type="component" value="Chromosome"/>
</dbReference>
<dbReference type="Gene3D" id="3.40.720.10">
    <property type="entry name" value="Alkaline Phosphatase, subunit A"/>
    <property type="match status" value="1"/>
</dbReference>
<name>A0AAU6W9U8_9MICC</name>
<accession>A0AAU6W9U8</accession>
<dbReference type="InterPro" id="IPR017850">
    <property type="entry name" value="Alkaline_phosphatase_core_sf"/>
</dbReference>
<dbReference type="InterPro" id="IPR002591">
    <property type="entry name" value="Phosphodiest/P_Trfase"/>
</dbReference>
<dbReference type="SUPFAM" id="SSF53649">
    <property type="entry name" value="Alkaline phosphatase-like"/>
    <property type="match status" value="1"/>
</dbReference>
<evidence type="ECO:0000313" key="3">
    <source>
        <dbReference type="Proteomes" id="UP001486888"/>
    </source>
</evidence>
<proteinExistence type="predicted"/>
<sequence>MNSNEPLNTTDLPVPAQKTPDAPLYGQATLSEILPSAASALGVPGFENALGFKPTKRVVVIMVDGLGWNQLKSHVGHAPFLRSLFAEGRKLGTGFPSTTATSLSSLATGVAPGEHGMLGYDVVDPARRRVVNQLGGWPGDLNPEAWQTRSTVFEKVAEHGIHVATVSIPMFAKSALTRASLRGPKFVAANQPMARARATHTVFESDRNALVYTYFNELDKTGHKFGVDSTQWRETLEELDYVIKSLVTRLPEETTVLITGDHGMVDVPQSQRIDYSQYPELIEGVELTSGEPRGVQLTFASETDEATRLKVQRAWHNEFGTKAWIMTREEAIDRGYFGPISAEYQARLGDLMILAAESIAFYDSRRVAPMAFEMVGQHGSLTAGERYVPLLMHRTK</sequence>
<keyword evidence="3" id="KW-1185">Reference proteome</keyword>
<dbReference type="Pfam" id="PF01663">
    <property type="entry name" value="Phosphodiest"/>
    <property type="match status" value="1"/>
</dbReference>
<dbReference type="RefSeq" id="WP_345469641.1">
    <property type="nucleotide sequence ID" value="NZ_CP125942.1"/>
</dbReference>
<evidence type="ECO:0000313" key="2">
    <source>
        <dbReference type="EMBL" id="XAO44685.1"/>
    </source>
</evidence>
<reference evidence="2 3" key="1">
    <citation type="submission" date="2023-05" db="EMBL/GenBank/DDBJ databases">
        <title>Glutamicibacter sp. B1, complete genome.</title>
        <authorList>
            <person name="Long Y.H."/>
            <person name="Fang T."/>
            <person name="Li X.Y."/>
        </authorList>
    </citation>
    <scope>NUCLEOTIDE SEQUENCE [LARGE SCALE GENOMIC DNA]</scope>
    <source>
        <strain evidence="2 3">B1</strain>
    </source>
</reference>
<dbReference type="GO" id="GO:0016787">
    <property type="term" value="F:hydrolase activity"/>
    <property type="evidence" value="ECO:0007669"/>
    <property type="project" value="UniProtKB-ARBA"/>
</dbReference>
<dbReference type="EMBL" id="CP125942">
    <property type="protein sequence ID" value="XAO44685.1"/>
    <property type="molecule type" value="Genomic_DNA"/>
</dbReference>
<dbReference type="PANTHER" id="PTHR10151:SF120">
    <property type="entry name" value="BIS(5'-ADENOSYL)-TRIPHOSPHATASE"/>
    <property type="match status" value="1"/>
</dbReference>
<gene>
    <name evidence="2" type="ORF">QMQ05_09940</name>
</gene>
<evidence type="ECO:0000256" key="1">
    <source>
        <dbReference type="SAM" id="MobiDB-lite"/>
    </source>
</evidence>
<protein>
    <submittedName>
        <fullName evidence="2">Alkaline phosphatase family protein</fullName>
    </submittedName>
</protein>